<gene>
    <name evidence="2" type="ORF">P7H47_10160</name>
</gene>
<sequence length="413" mass="49550">MYNFKYDNFKSKGTSLIFKVNKENKDKMINLFELTEQEYEYVLSSNELKIYNVSNKLFLEKEFIISDKLDFEQFLTRYSDKKLSEIQCFYMENAIFKPVSRNLEEERELYSKILDENNIVTDGISEDKIFLPPSLFSEIKMACDYEKDDFNSALNYLSELFSLFMIADKSRIKIDDDEVYFEFSIFCENNDNHILKVLWRDWSYFNTSVFYQCYEWILIKSSENFKEKTLLQVVKQYLGNLSSMENLEDITNSLDSILNRIIQNETHEYFLQQNKLKDEFIVYKKMDMESNNTLMKSLLGLITTIGLAYYGKVITMENFRFNEQNENLAIIFIFGLIAIVFFCISYLLNYVERKEYYKSLKDIYTKKFVFSEKDFEDTLKEPTIFKGHYKYWITLLCFFVTMIFAIFFYLGVI</sequence>
<evidence type="ECO:0000313" key="3">
    <source>
        <dbReference type="Proteomes" id="UP001255696"/>
    </source>
</evidence>
<comment type="caution">
    <text evidence="2">The sequence shown here is derived from an EMBL/GenBank/DDBJ whole genome shotgun (WGS) entry which is preliminary data.</text>
</comment>
<keyword evidence="1" id="KW-1133">Transmembrane helix</keyword>
<dbReference type="AlphaFoldDB" id="A0AAW8TQV3"/>
<evidence type="ECO:0000313" key="2">
    <source>
        <dbReference type="EMBL" id="MDT2797600.1"/>
    </source>
</evidence>
<keyword evidence="1" id="KW-0472">Membrane</keyword>
<feature type="transmembrane region" description="Helical" evidence="1">
    <location>
        <begin position="391"/>
        <end position="412"/>
    </location>
</feature>
<reference evidence="2" key="1">
    <citation type="submission" date="2023-03" db="EMBL/GenBank/DDBJ databases">
        <authorList>
            <person name="Shen W."/>
            <person name="Cai J."/>
        </authorList>
    </citation>
    <scope>NUCLEOTIDE SEQUENCE</scope>
    <source>
        <strain evidence="2">B245-2</strain>
    </source>
</reference>
<name>A0AAW8TQV3_9ENTE</name>
<protein>
    <submittedName>
        <fullName evidence="2">Uncharacterized protein</fullName>
    </submittedName>
</protein>
<dbReference type="EMBL" id="JARQBI010000031">
    <property type="protein sequence ID" value="MDT2797600.1"/>
    <property type="molecule type" value="Genomic_DNA"/>
</dbReference>
<dbReference type="Proteomes" id="UP001255696">
    <property type="component" value="Unassembled WGS sequence"/>
</dbReference>
<organism evidence="2 3">
    <name type="scientific">Enterococcus cecorum</name>
    <dbReference type="NCBI Taxonomy" id="44008"/>
    <lineage>
        <taxon>Bacteria</taxon>
        <taxon>Bacillati</taxon>
        <taxon>Bacillota</taxon>
        <taxon>Bacilli</taxon>
        <taxon>Lactobacillales</taxon>
        <taxon>Enterococcaceae</taxon>
        <taxon>Enterococcus</taxon>
    </lineage>
</organism>
<dbReference type="RefSeq" id="WP_282007562.1">
    <property type="nucleotide sequence ID" value="NZ_CP184653.1"/>
</dbReference>
<feature type="transmembrane region" description="Helical" evidence="1">
    <location>
        <begin position="293"/>
        <end position="310"/>
    </location>
</feature>
<feature type="transmembrane region" description="Helical" evidence="1">
    <location>
        <begin position="330"/>
        <end position="351"/>
    </location>
</feature>
<keyword evidence="1" id="KW-0812">Transmembrane</keyword>
<proteinExistence type="predicted"/>
<accession>A0AAW8TQV3</accession>
<evidence type="ECO:0000256" key="1">
    <source>
        <dbReference type="SAM" id="Phobius"/>
    </source>
</evidence>